<organism evidence="3 4">
    <name type="scientific">Bacillus phage BCD7</name>
    <dbReference type="NCBI Taxonomy" id="1136534"/>
    <lineage>
        <taxon>Viruses</taxon>
        <taxon>Duplodnaviria</taxon>
        <taxon>Heunggongvirae</taxon>
        <taxon>Uroviricota</taxon>
        <taxon>Caudoviricetes</taxon>
        <taxon>Becedseptimavirus</taxon>
        <taxon>Becedseptimavirus BCD7</taxon>
    </lineage>
</organism>
<dbReference type="Gene3D" id="1.20.5.1700">
    <property type="match status" value="1"/>
</dbReference>
<evidence type="ECO:0000313" key="3">
    <source>
        <dbReference type="EMBL" id="AEZ50548.1"/>
    </source>
</evidence>
<keyword evidence="4" id="KW-1185">Reference proteome</keyword>
<name>J9PTZ8_9CAUD</name>
<protein>
    <submittedName>
        <fullName evidence="3">Uncharacterized protein</fullName>
    </submittedName>
</protein>
<dbReference type="Proteomes" id="UP000006298">
    <property type="component" value="Segment"/>
</dbReference>
<feature type="coiled-coil region" evidence="1">
    <location>
        <begin position="96"/>
        <end position="154"/>
    </location>
</feature>
<reference evidence="3 4" key="1">
    <citation type="submission" date="2011-09" db="EMBL/GenBank/DDBJ databases">
        <title>Complete Genome Sequence of Bacillus cereus Bacteriophage BCD7.</title>
        <authorList>
            <person name="Lee J.-H."/>
            <person name="Shin H."/>
            <person name="Son B."/>
            <person name="Ryu S."/>
        </authorList>
    </citation>
    <scope>NUCLEOTIDE SEQUENCE [LARGE SCALE GENOMIC DNA]</scope>
</reference>
<dbReference type="EMBL" id="JN712910">
    <property type="protein sequence ID" value="AEZ50548.1"/>
    <property type="molecule type" value="Genomic_DNA"/>
</dbReference>
<proteinExistence type="predicted"/>
<dbReference type="KEGG" id="vg:14011620"/>
<dbReference type="RefSeq" id="YP_007005952.1">
    <property type="nucleotide sequence ID" value="NC_019515.1"/>
</dbReference>
<feature type="region of interest" description="Disordered" evidence="2">
    <location>
        <begin position="30"/>
        <end position="59"/>
    </location>
</feature>
<feature type="compositionally biased region" description="Pro residues" evidence="2">
    <location>
        <begin position="48"/>
        <end position="57"/>
    </location>
</feature>
<evidence type="ECO:0000256" key="2">
    <source>
        <dbReference type="SAM" id="MobiDB-lite"/>
    </source>
</evidence>
<gene>
    <name evidence="3" type="ORF">BCD7_0101</name>
</gene>
<keyword evidence="1" id="KW-0175">Coiled coil</keyword>
<dbReference type="GeneID" id="14011620"/>
<accession>J9PTZ8</accession>
<evidence type="ECO:0000313" key="4">
    <source>
        <dbReference type="Proteomes" id="UP000006298"/>
    </source>
</evidence>
<sequence>MTTTMLNKFRPQKLTIKTFLEGMFMTVHAEEPTTPPATPPTGGTQTPPANPNTPPAPSGTVNYEELIANARKEEKAKLYPEIEKLKQDKNNYVLVVGERDKTIAELTAENEKLKAENATLKEGAKSGKASTVQNAELSAQVTTLQQQVADWEAKYNTDVAQIKADSYRKEKIAGANGAIIPELVTGNTPEEIDASFETAKARYAEIANQAVGNVHIPPANPSAQMLQGQFQQVTAQDVSKMTPAEYAEWRKVSGLFKN</sequence>
<evidence type="ECO:0000256" key="1">
    <source>
        <dbReference type="SAM" id="Coils"/>
    </source>
</evidence>